<comment type="caution">
    <text evidence="1">The sequence shown here is derived from an EMBL/GenBank/DDBJ whole genome shotgun (WGS) entry which is preliminary data.</text>
</comment>
<feature type="non-terminal residue" evidence="1">
    <location>
        <position position="1"/>
    </location>
</feature>
<evidence type="ECO:0000313" key="1">
    <source>
        <dbReference type="EMBL" id="GAH96421.1"/>
    </source>
</evidence>
<sequence>RPEFALKGGPKDILNRGLKPPDMTIGISALLRARVKTWARFK</sequence>
<dbReference type="AlphaFoldDB" id="X1JNV1"/>
<proteinExistence type="predicted"/>
<name>X1JNV1_9ZZZZ</name>
<dbReference type="EMBL" id="BARV01001456">
    <property type="protein sequence ID" value="GAH96421.1"/>
    <property type="molecule type" value="Genomic_DNA"/>
</dbReference>
<gene>
    <name evidence="1" type="ORF">S06H3_04217</name>
</gene>
<protein>
    <submittedName>
        <fullName evidence="1">Uncharacterized protein</fullName>
    </submittedName>
</protein>
<accession>X1JNV1</accession>
<reference evidence="1" key="1">
    <citation type="journal article" date="2014" name="Front. Microbiol.">
        <title>High frequency of phylogenetically diverse reductive dehalogenase-homologous genes in deep subseafloor sedimentary metagenomes.</title>
        <authorList>
            <person name="Kawai M."/>
            <person name="Futagami T."/>
            <person name="Toyoda A."/>
            <person name="Takaki Y."/>
            <person name="Nishi S."/>
            <person name="Hori S."/>
            <person name="Arai W."/>
            <person name="Tsubouchi T."/>
            <person name="Morono Y."/>
            <person name="Uchiyama I."/>
            <person name="Ito T."/>
            <person name="Fujiyama A."/>
            <person name="Inagaki F."/>
            <person name="Takami H."/>
        </authorList>
    </citation>
    <scope>NUCLEOTIDE SEQUENCE</scope>
    <source>
        <strain evidence="1">Expedition CK06-06</strain>
    </source>
</reference>
<organism evidence="1">
    <name type="scientific">marine sediment metagenome</name>
    <dbReference type="NCBI Taxonomy" id="412755"/>
    <lineage>
        <taxon>unclassified sequences</taxon>
        <taxon>metagenomes</taxon>
        <taxon>ecological metagenomes</taxon>
    </lineage>
</organism>